<gene>
    <name evidence="3" type="ORF">BJP36_22860</name>
</gene>
<evidence type="ECO:0000259" key="2">
    <source>
        <dbReference type="Pfam" id="PF07282"/>
    </source>
</evidence>
<dbReference type="InterPro" id="IPR010095">
    <property type="entry name" value="Cas12f1-like_TNB"/>
</dbReference>
<dbReference type="AlphaFoldDB" id="A0A9Q9SS21"/>
<reference evidence="3" key="2">
    <citation type="submission" date="2022-10" db="EMBL/GenBank/DDBJ databases">
        <authorList>
            <person name="Ngo T.-E."/>
        </authorList>
    </citation>
    <scope>NUCLEOTIDE SEQUENCE</scope>
    <source>
        <strain evidence="3">JHB</strain>
    </source>
</reference>
<dbReference type="NCBIfam" id="TIGR01766">
    <property type="entry name" value="IS200/IS605 family accessory protein TnpB-like domain"/>
    <property type="match status" value="1"/>
</dbReference>
<dbReference type="Pfam" id="PF07282">
    <property type="entry name" value="Cas12f1-like_TNB"/>
    <property type="match status" value="1"/>
</dbReference>
<dbReference type="PANTHER" id="PTHR36172">
    <property type="match status" value="1"/>
</dbReference>
<proteinExistence type="predicted"/>
<keyword evidence="1" id="KW-0238">DNA-binding</keyword>
<evidence type="ECO:0000313" key="3">
    <source>
        <dbReference type="EMBL" id="WAN68604.1"/>
    </source>
</evidence>
<dbReference type="PANTHER" id="PTHR36172:SF1">
    <property type="entry name" value="RESOLVASE-RELATED"/>
    <property type="match status" value="1"/>
</dbReference>
<feature type="domain" description="Cas12f1-like TNB" evidence="2">
    <location>
        <begin position="65"/>
        <end position="101"/>
    </location>
</feature>
<dbReference type="EMBL" id="CP017708">
    <property type="protein sequence ID" value="WAN68604.1"/>
    <property type="molecule type" value="Genomic_DNA"/>
</dbReference>
<name>A0A9Q9SS21_MOOP1</name>
<dbReference type="GO" id="GO:0003677">
    <property type="term" value="F:DNA binding"/>
    <property type="evidence" value="ECO:0007669"/>
    <property type="project" value="UniProtKB-KW"/>
</dbReference>
<organism evidence="3">
    <name type="scientific">Moorena producens (strain JHB)</name>
    <dbReference type="NCBI Taxonomy" id="1454205"/>
    <lineage>
        <taxon>Bacteria</taxon>
        <taxon>Bacillati</taxon>
        <taxon>Cyanobacteriota</taxon>
        <taxon>Cyanophyceae</taxon>
        <taxon>Coleofasciculales</taxon>
        <taxon>Coleofasciculaceae</taxon>
        <taxon>Moorena</taxon>
    </lineage>
</organism>
<protein>
    <submittedName>
        <fullName evidence="3">IS200/IS605 family accessory protein TnpB-related protein</fullName>
    </submittedName>
</protein>
<accession>A0A9Q9SS21</accession>
<dbReference type="InterPro" id="IPR051491">
    <property type="entry name" value="Recombinase/Transposase-rel"/>
</dbReference>
<dbReference type="Proteomes" id="UP000176944">
    <property type="component" value="Chromosome"/>
</dbReference>
<evidence type="ECO:0000256" key="1">
    <source>
        <dbReference type="ARBA" id="ARBA00023125"/>
    </source>
</evidence>
<sequence length="120" mass="13780">MRKAARSMVIKIQNLVNELHHKAARFLVDNFDVILLPTFETSQMSKKSNRKLRSKTVRNMLSFAHYRFKEFLKHKAIEYGKTVVDVCEAYTSKTVSWTGELVNIGGSKVIKSKIDGQTMD</sequence>
<reference evidence="3" key="1">
    <citation type="journal article" date="2017" name="Proc. Natl. Acad. Sci. U.S.A.">
        <title>Comparative genomics uncovers the prolific and distinctive metabolic potential of the cyanobacterial genus Moorea.</title>
        <authorList>
            <person name="Leao T."/>
            <person name="Castelao G."/>
            <person name="Korobeynikov A."/>
            <person name="Monroe E.A."/>
            <person name="Podell S."/>
            <person name="Glukhov E."/>
            <person name="Allen E.E."/>
            <person name="Gerwick W.H."/>
            <person name="Gerwick L."/>
        </authorList>
    </citation>
    <scope>NUCLEOTIDE SEQUENCE</scope>
    <source>
        <strain evidence="3">JHB</strain>
    </source>
</reference>